<keyword evidence="4" id="KW-0904">Protein phosphatase</keyword>
<proteinExistence type="inferred from homology"/>
<feature type="domain" description="Phosphotyrosine protein phosphatase I" evidence="6">
    <location>
        <begin position="9"/>
        <end position="149"/>
    </location>
</feature>
<evidence type="ECO:0000256" key="2">
    <source>
        <dbReference type="ARBA" id="ARBA00013064"/>
    </source>
</evidence>
<keyword evidence="3" id="KW-0378">Hydrolase</keyword>
<dbReference type="InterPro" id="IPR050438">
    <property type="entry name" value="LMW_PTPase"/>
</dbReference>
<name>A0A3N4VP58_9GAMM</name>
<accession>A0A3N4VP58</accession>
<protein>
    <recommendedName>
        <fullName evidence="2">protein-tyrosine-phosphatase</fullName>
        <ecNumber evidence="2">3.1.3.48</ecNumber>
    </recommendedName>
</protein>
<dbReference type="SUPFAM" id="SSF52788">
    <property type="entry name" value="Phosphotyrosine protein phosphatases I"/>
    <property type="match status" value="1"/>
</dbReference>
<dbReference type="SMART" id="SM00226">
    <property type="entry name" value="LMWPc"/>
    <property type="match status" value="1"/>
</dbReference>
<dbReference type="Gene3D" id="3.40.50.2300">
    <property type="match status" value="1"/>
</dbReference>
<dbReference type="EC" id="3.1.3.48" evidence="2"/>
<dbReference type="InterPro" id="IPR023485">
    <property type="entry name" value="Ptyr_pPase"/>
</dbReference>
<evidence type="ECO:0000313" key="7">
    <source>
        <dbReference type="EMBL" id="RPE81649.1"/>
    </source>
</evidence>
<dbReference type="AlphaFoldDB" id="A0A3N4VP58"/>
<organism evidence="7 8">
    <name type="scientific">Vulcaniibacterium tengchongense</name>
    <dbReference type="NCBI Taxonomy" id="1273429"/>
    <lineage>
        <taxon>Bacteria</taxon>
        <taxon>Pseudomonadati</taxon>
        <taxon>Pseudomonadota</taxon>
        <taxon>Gammaproteobacteria</taxon>
        <taxon>Lysobacterales</taxon>
        <taxon>Lysobacteraceae</taxon>
        <taxon>Vulcaniibacterium</taxon>
    </lineage>
</organism>
<sequence length="150" mass="16112">MKRNAGSPRRVLIVCTANICRSPTAETVLRHRLDGAAVEVESAGLAALPGTPIDPRTEAVLAAHGLSAAGHVARRATPAQIAAADLVLAMEQRHLSALRALVPSARARSFLLGRWQGNADIPDPYGRAQDAYEEAYRMIEAAVEDWRARL</sequence>
<dbReference type="PANTHER" id="PTHR11717:SF7">
    <property type="entry name" value="LOW MOLECULAR WEIGHT PHOSPHOTYROSINE PROTEIN PHOSPHATASE"/>
    <property type="match status" value="1"/>
</dbReference>
<dbReference type="EMBL" id="RKQN01000001">
    <property type="protein sequence ID" value="RPE81649.1"/>
    <property type="molecule type" value="Genomic_DNA"/>
</dbReference>
<feature type="active site" evidence="5">
    <location>
        <position position="21"/>
    </location>
</feature>
<dbReference type="Pfam" id="PF01451">
    <property type="entry name" value="LMWPc"/>
    <property type="match status" value="1"/>
</dbReference>
<evidence type="ECO:0000256" key="1">
    <source>
        <dbReference type="ARBA" id="ARBA00011063"/>
    </source>
</evidence>
<dbReference type="RefSeq" id="WP_123769181.1">
    <property type="nucleotide sequence ID" value="NZ_RKQN01000001.1"/>
</dbReference>
<evidence type="ECO:0000313" key="8">
    <source>
        <dbReference type="Proteomes" id="UP000269708"/>
    </source>
</evidence>
<dbReference type="PRINTS" id="PR00719">
    <property type="entry name" value="LMWPTPASE"/>
</dbReference>
<evidence type="ECO:0000259" key="6">
    <source>
        <dbReference type="SMART" id="SM00226"/>
    </source>
</evidence>
<evidence type="ECO:0000256" key="4">
    <source>
        <dbReference type="ARBA" id="ARBA00022912"/>
    </source>
</evidence>
<feature type="active site" description="Nucleophile" evidence="5">
    <location>
        <position position="15"/>
    </location>
</feature>
<keyword evidence="8" id="KW-1185">Reference proteome</keyword>
<dbReference type="PANTHER" id="PTHR11717">
    <property type="entry name" value="LOW MOLECULAR WEIGHT PROTEIN TYROSINE PHOSPHATASE"/>
    <property type="match status" value="1"/>
</dbReference>
<feature type="active site" description="Proton donor" evidence="5">
    <location>
        <position position="123"/>
    </location>
</feature>
<comment type="similarity">
    <text evidence="1">Belongs to the low molecular weight phosphotyrosine protein phosphatase family.</text>
</comment>
<dbReference type="InterPro" id="IPR017867">
    <property type="entry name" value="Tyr_phospatase_low_mol_wt"/>
</dbReference>
<evidence type="ECO:0000256" key="5">
    <source>
        <dbReference type="PIRSR" id="PIRSR617867-1"/>
    </source>
</evidence>
<dbReference type="CDD" id="cd16343">
    <property type="entry name" value="LMWPTP"/>
    <property type="match status" value="1"/>
</dbReference>
<dbReference type="OrthoDB" id="9784339at2"/>
<comment type="caution">
    <text evidence="7">The sequence shown here is derived from an EMBL/GenBank/DDBJ whole genome shotgun (WGS) entry which is preliminary data.</text>
</comment>
<evidence type="ECO:0000256" key="3">
    <source>
        <dbReference type="ARBA" id="ARBA00022801"/>
    </source>
</evidence>
<reference evidence="7 8" key="1">
    <citation type="submission" date="2018-11" db="EMBL/GenBank/DDBJ databases">
        <title>Genomic Encyclopedia of Type Strains, Phase IV (KMG-IV): sequencing the most valuable type-strain genomes for metagenomic binning, comparative biology and taxonomic classification.</title>
        <authorList>
            <person name="Goeker M."/>
        </authorList>
    </citation>
    <scope>NUCLEOTIDE SEQUENCE [LARGE SCALE GENOMIC DNA]</scope>
    <source>
        <strain evidence="7 8">DSM 25623</strain>
    </source>
</reference>
<dbReference type="Proteomes" id="UP000269708">
    <property type="component" value="Unassembled WGS sequence"/>
</dbReference>
<dbReference type="InterPro" id="IPR036196">
    <property type="entry name" value="Ptyr_pPase_sf"/>
</dbReference>
<gene>
    <name evidence="7" type="ORF">EDC50_0841</name>
</gene>
<dbReference type="GO" id="GO:0004725">
    <property type="term" value="F:protein tyrosine phosphatase activity"/>
    <property type="evidence" value="ECO:0007669"/>
    <property type="project" value="UniProtKB-EC"/>
</dbReference>